<proteinExistence type="predicted"/>
<sequence length="336" mass="38296">MANYRVDSEEEALFRSYPYPIYYVQSPSTLSNNELECCQSPIQSEPFMNKKNTIVQEDNNTLTLSRYSSSRESTNSFLHDKKGSYDVQSHGTGITLEEINGRDRRNGRHYEDEEEEEEEEEYDEGNRTGWFRVLVFGESSSFGWNCLQITWRFMVSMAIALTVFYIATKPPPPKVSIKIARVPQFQLAEGVDASGVSTKMLSCNCSMDIVIDNKSKIFGLHIHPPQLEMLFGNLPFAASRGKEVRAGARGLTTLSLYVGTRSKAMYGAGRNMEDLLETKKGLPLMVRVKLKSRFHVLWGLIKPKFHHQAQCFLLVGNHYDKKRRSQQYISKCSVPS</sequence>
<name>A0ACC0C8R5_CATRO</name>
<evidence type="ECO:0000313" key="2">
    <source>
        <dbReference type="Proteomes" id="UP001060085"/>
    </source>
</evidence>
<comment type="caution">
    <text evidence="1">The sequence shown here is derived from an EMBL/GenBank/DDBJ whole genome shotgun (WGS) entry which is preliminary data.</text>
</comment>
<keyword evidence="2" id="KW-1185">Reference proteome</keyword>
<organism evidence="1 2">
    <name type="scientific">Catharanthus roseus</name>
    <name type="common">Madagascar periwinkle</name>
    <name type="synonym">Vinca rosea</name>
    <dbReference type="NCBI Taxonomy" id="4058"/>
    <lineage>
        <taxon>Eukaryota</taxon>
        <taxon>Viridiplantae</taxon>
        <taxon>Streptophyta</taxon>
        <taxon>Embryophyta</taxon>
        <taxon>Tracheophyta</taxon>
        <taxon>Spermatophyta</taxon>
        <taxon>Magnoliopsida</taxon>
        <taxon>eudicotyledons</taxon>
        <taxon>Gunneridae</taxon>
        <taxon>Pentapetalae</taxon>
        <taxon>asterids</taxon>
        <taxon>lamiids</taxon>
        <taxon>Gentianales</taxon>
        <taxon>Apocynaceae</taxon>
        <taxon>Rauvolfioideae</taxon>
        <taxon>Vinceae</taxon>
        <taxon>Catharanthinae</taxon>
        <taxon>Catharanthus</taxon>
    </lineage>
</organism>
<evidence type="ECO:0000313" key="1">
    <source>
        <dbReference type="EMBL" id="KAI5681161.1"/>
    </source>
</evidence>
<dbReference type="Proteomes" id="UP001060085">
    <property type="component" value="Linkage Group LG01"/>
</dbReference>
<protein>
    <submittedName>
        <fullName evidence="1">Uncharacterized protein</fullName>
    </submittedName>
</protein>
<reference evidence="2" key="1">
    <citation type="journal article" date="2023" name="Nat. Plants">
        <title>Single-cell RNA sequencing provides a high-resolution roadmap for understanding the multicellular compartmentation of specialized metabolism.</title>
        <authorList>
            <person name="Sun S."/>
            <person name="Shen X."/>
            <person name="Li Y."/>
            <person name="Li Y."/>
            <person name="Wang S."/>
            <person name="Li R."/>
            <person name="Zhang H."/>
            <person name="Shen G."/>
            <person name="Guo B."/>
            <person name="Wei J."/>
            <person name="Xu J."/>
            <person name="St-Pierre B."/>
            <person name="Chen S."/>
            <person name="Sun C."/>
        </authorList>
    </citation>
    <scope>NUCLEOTIDE SEQUENCE [LARGE SCALE GENOMIC DNA]</scope>
</reference>
<dbReference type="EMBL" id="CM044701">
    <property type="protein sequence ID" value="KAI5681161.1"/>
    <property type="molecule type" value="Genomic_DNA"/>
</dbReference>
<accession>A0ACC0C8R5</accession>
<gene>
    <name evidence="1" type="ORF">M9H77_02388</name>
</gene>